<protein>
    <submittedName>
        <fullName evidence="2">Uncharacterized protein</fullName>
    </submittedName>
</protein>
<gene>
    <name evidence="2" type="primary">Acey_s0049.g1757</name>
    <name evidence="2" type="ORF">Y032_0049g1757</name>
</gene>
<comment type="caution">
    <text evidence="2">The sequence shown here is derived from an EMBL/GenBank/DDBJ whole genome shotgun (WGS) entry which is preliminary data.</text>
</comment>
<proteinExistence type="predicted"/>
<organism evidence="2 3">
    <name type="scientific">Ancylostoma ceylanicum</name>
    <dbReference type="NCBI Taxonomy" id="53326"/>
    <lineage>
        <taxon>Eukaryota</taxon>
        <taxon>Metazoa</taxon>
        <taxon>Ecdysozoa</taxon>
        <taxon>Nematoda</taxon>
        <taxon>Chromadorea</taxon>
        <taxon>Rhabditida</taxon>
        <taxon>Rhabditina</taxon>
        <taxon>Rhabditomorpha</taxon>
        <taxon>Strongyloidea</taxon>
        <taxon>Ancylostomatidae</taxon>
        <taxon>Ancylostomatinae</taxon>
        <taxon>Ancylostoma</taxon>
    </lineage>
</organism>
<sequence length="97" mass="10731">MVHVKTCQNQSAYRELHHGGAASRSRGGNSEESKTEPGAVRIIEITQGKGANTTQICPLLARASTRLPWVISIWRLRHQTSLISVNLQNDHFINTAN</sequence>
<dbReference type="EMBL" id="JARK01001385">
    <property type="protein sequence ID" value="EYC11768.1"/>
    <property type="molecule type" value="Genomic_DNA"/>
</dbReference>
<feature type="region of interest" description="Disordered" evidence="1">
    <location>
        <begin position="1"/>
        <end position="39"/>
    </location>
</feature>
<evidence type="ECO:0000256" key="1">
    <source>
        <dbReference type="SAM" id="MobiDB-lite"/>
    </source>
</evidence>
<feature type="compositionally biased region" description="Low complexity" evidence="1">
    <location>
        <begin position="19"/>
        <end position="28"/>
    </location>
</feature>
<name>A0A016UAX7_9BILA</name>
<dbReference type="AlphaFoldDB" id="A0A016UAX7"/>
<keyword evidence="3" id="KW-1185">Reference proteome</keyword>
<accession>A0A016UAX7</accession>
<evidence type="ECO:0000313" key="2">
    <source>
        <dbReference type="EMBL" id="EYC11768.1"/>
    </source>
</evidence>
<feature type="compositionally biased region" description="Polar residues" evidence="1">
    <location>
        <begin position="1"/>
        <end position="12"/>
    </location>
</feature>
<evidence type="ECO:0000313" key="3">
    <source>
        <dbReference type="Proteomes" id="UP000024635"/>
    </source>
</evidence>
<dbReference type="Proteomes" id="UP000024635">
    <property type="component" value="Unassembled WGS sequence"/>
</dbReference>
<reference evidence="3" key="1">
    <citation type="journal article" date="2015" name="Nat. Genet.">
        <title>The genome and transcriptome of the zoonotic hookworm Ancylostoma ceylanicum identify infection-specific gene families.</title>
        <authorList>
            <person name="Schwarz E.M."/>
            <person name="Hu Y."/>
            <person name="Antoshechkin I."/>
            <person name="Miller M.M."/>
            <person name="Sternberg P.W."/>
            <person name="Aroian R.V."/>
        </authorList>
    </citation>
    <scope>NUCLEOTIDE SEQUENCE</scope>
    <source>
        <strain evidence="3">HY135</strain>
    </source>
</reference>